<dbReference type="Gene3D" id="3.30.2040.10">
    <property type="entry name" value="PSTPO5379-like domain"/>
    <property type="match status" value="1"/>
</dbReference>
<dbReference type="Gene3D" id="3.40.1640.10">
    <property type="entry name" value="PSTPO5379-like"/>
    <property type="match status" value="1"/>
</dbReference>
<sequence length="259" mass="27893">MRPAASEARRPIRAGSYRGQTGTLARGFVQANIVILPERHAADFLAFCQRNPKPCPLLAMGRPGDPSLPMLGNDIDMRTDVPAYRIVEHGRETAIVHDITSHWRDDLVSFALGCSFSFEEAIEEAGLGIRHNELGLVNPMYTTNIATTPAGPFKGPVVVTMRPFTPAGAIRAIQITSRFPQVHGAPIHFGDPAAIGIADLAKPEYGGDAVPIHAGEVPVFWACGVTSQQAVEQAALPFCITHKPASMLITDRRNAELSV</sequence>
<dbReference type="InterPro" id="IPR016938">
    <property type="entry name" value="UPF0317"/>
</dbReference>
<dbReference type="EC" id="4.2.1.-" evidence="3"/>
<dbReference type="RefSeq" id="WP_136959430.1">
    <property type="nucleotide sequence ID" value="NZ_CP039690.1"/>
</dbReference>
<dbReference type="SUPFAM" id="SSF160920">
    <property type="entry name" value="PSTPO5379-like"/>
    <property type="match status" value="1"/>
</dbReference>
<protein>
    <recommendedName>
        <fullName evidence="3">Putative hydro-lyase E8M01_06760</fullName>
        <ecNumber evidence="3">4.2.1.-</ecNumber>
    </recommendedName>
</protein>
<dbReference type="AlphaFoldDB" id="A0A4D7ARH6"/>
<evidence type="ECO:0000313" key="4">
    <source>
        <dbReference type="EMBL" id="QCI63974.1"/>
    </source>
</evidence>
<dbReference type="GO" id="GO:0016829">
    <property type="term" value="F:lyase activity"/>
    <property type="evidence" value="ECO:0007669"/>
    <property type="project" value="UniProtKB-KW"/>
</dbReference>
<name>A0A4D7ARH6_9HYPH</name>
<dbReference type="HAMAP" id="MF_01830">
    <property type="entry name" value="Hydro_lyase"/>
    <property type="match status" value="1"/>
</dbReference>
<proteinExistence type="inferred from homology"/>
<dbReference type="FunFam" id="3.30.2040.10:FF:000001">
    <property type="entry name" value="D-glutamate cyclase, mitochondrial"/>
    <property type="match status" value="1"/>
</dbReference>
<keyword evidence="5" id="KW-1185">Reference proteome</keyword>
<dbReference type="PIRSF" id="PIRSF029755">
    <property type="entry name" value="UCP029755"/>
    <property type="match status" value="1"/>
</dbReference>
<evidence type="ECO:0000256" key="1">
    <source>
        <dbReference type="ARBA" id="ARBA00007896"/>
    </source>
</evidence>
<evidence type="ECO:0000256" key="3">
    <source>
        <dbReference type="HAMAP-Rule" id="MF_01830"/>
    </source>
</evidence>
<keyword evidence="2 3" id="KW-0456">Lyase</keyword>
<gene>
    <name evidence="4" type="ORF">E8M01_06760</name>
</gene>
<dbReference type="NCBIfam" id="NF003969">
    <property type="entry name" value="PRK05463.1"/>
    <property type="match status" value="1"/>
</dbReference>
<reference evidence="4 5" key="1">
    <citation type="submission" date="2019-04" db="EMBL/GenBank/DDBJ databases">
        <title>Phreatobacter aquaticus sp. nov.</title>
        <authorList>
            <person name="Choi A."/>
        </authorList>
    </citation>
    <scope>NUCLEOTIDE SEQUENCE [LARGE SCALE GENOMIC DNA]</scope>
    <source>
        <strain evidence="4 5">KCTC 52518</strain>
    </source>
</reference>
<dbReference type="Pfam" id="PF07286">
    <property type="entry name" value="D-Glu_cyclase"/>
    <property type="match status" value="1"/>
</dbReference>
<dbReference type="EMBL" id="CP039690">
    <property type="protein sequence ID" value="QCI63974.1"/>
    <property type="molecule type" value="Genomic_DNA"/>
</dbReference>
<evidence type="ECO:0000313" key="5">
    <source>
        <dbReference type="Proteomes" id="UP000298781"/>
    </source>
</evidence>
<dbReference type="InterPro" id="IPR038021">
    <property type="entry name" value="Putative_hydro-lyase"/>
</dbReference>
<dbReference type="OrthoDB" id="149585at2"/>
<organism evidence="4 5">
    <name type="scientific">Phreatobacter stygius</name>
    <dbReference type="NCBI Taxonomy" id="1940610"/>
    <lineage>
        <taxon>Bacteria</taxon>
        <taxon>Pseudomonadati</taxon>
        <taxon>Pseudomonadota</taxon>
        <taxon>Alphaproteobacteria</taxon>
        <taxon>Hyphomicrobiales</taxon>
        <taxon>Phreatobacteraceae</taxon>
        <taxon>Phreatobacter</taxon>
    </lineage>
</organism>
<comment type="similarity">
    <text evidence="1 3">Belongs to the D-glutamate cyclase family.</text>
</comment>
<dbReference type="Proteomes" id="UP000298781">
    <property type="component" value="Chromosome"/>
</dbReference>
<accession>A0A4D7ARH6</accession>
<dbReference type="PANTHER" id="PTHR32022:SF10">
    <property type="entry name" value="D-GLUTAMATE CYCLASE, MITOCHONDRIAL"/>
    <property type="match status" value="1"/>
</dbReference>
<dbReference type="InterPro" id="IPR009906">
    <property type="entry name" value="D-Glu_cyclase"/>
</dbReference>
<evidence type="ECO:0000256" key="2">
    <source>
        <dbReference type="ARBA" id="ARBA00023239"/>
    </source>
</evidence>
<dbReference type="PANTHER" id="PTHR32022">
    <property type="entry name" value="D-GLUTAMATE CYCLASE, MITOCHONDRIAL"/>
    <property type="match status" value="1"/>
</dbReference>
<dbReference type="KEGG" id="pstg:E8M01_06760"/>